<dbReference type="SMART" id="SM00184">
    <property type="entry name" value="RING"/>
    <property type="match status" value="1"/>
</dbReference>
<dbReference type="Pfam" id="PF13639">
    <property type="entry name" value="zf-RING_2"/>
    <property type="match status" value="1"/>
</dbReference>
<keyword evidence="11" id="KW-0862">Zinc</keyword>
<keyword evidence="9 14" id="KW-0863">Zinc-finger</keyword>
<reference evidence="17 18" key="1">
    <citation type="submission" date="2023-03" db="EMBL/GenBank/DDBJ databases">
        <title>Genome sequence of Lichtheimia ornata CBS 291.66.</title>
        <authorList>
            <person name="Mohabir J.T."/>
            <person name="Shea T.P."/>
            <person name="Kurbessoian T."/>
            <person name="Berby B."/>
            <person name="Fontaine J."/>
            <person name="Livny J."/>
            <person name="Gnirke A."/>
            <person name="Stajich J.E."/>
            <person name="Cuomo C.A."/>
        </authorList>
    </citation>
    <scope>NUCLEOTIDE SEQUENCE [LARGE SCALE GENOMIC DNA]</scope>
    <source>
        <strain evidence="17">CBS 291.66</strain>
    </source>
</reference>
<keyword evidence="8" id="KW-0732">Signal</keyword>
<comment type="subcellular location">
    <subcellularLocation>
        <location evidence="2">Endomembrane system</location>
        <topology evidence="2">Multi-pass membrane protein</topology>
    </subcellularLocation>
</comment>
<dbReference type="AlphaFoldDB" id="A0AAD7Y2G5"/>
<dbReference type="InterPro" id="IPR021319">
    <property type="entry name" value="DUF2921"/>
</dbReference>
<feature type="transmembrane region" description="Helical" evidence="15">
    <location>
        <begin position="475"/>
        <end position="492"/>
    </location>
</feature>
<dbReference type="GeneID" id="83211052"/>
<dbReference type="Proteomes" id="UP001234581">
    <property type="component" value="Unassembled WGS sequence"/>
</dbReference>
<dbReference type="InterPro" id="IPR001841">
    <property type="entry name" value="Znf_RING"/>
</dbReference>
<evidence type="ECO:0000256" key="12">
    <source>
        <dbReference type="ARBA" id="ARBA00022989"/>
    </source>
</evidence>
<dbReference type="Gene3D" id="3.30.40.10">
    <property type="entry name" value="Zinc/RING finger domain, C3HC4 (zinc finger)"/>
    <property type="match status" value="1"/>
</dbReference>
<evidence type="ECO:0000256" key="14">
    <source>
        <dbReference type="PROSITE-ProRule" id="PRU00175"/>
    </source>
</evidence>
<dbReference type="SUPFAM" id="SSF57850">
    <property type="entry name" value="RING/U-box"/>
    <property type="match status" value="1"/>
</dbReference>
<evidence type="ECO:0000256" key="13">
    <source>
        <dbReference type="ARBA" id="ARBA00023136"/>
    </source>
</evidence>
<comment type="caution">
    <text evidence="17">The sequence shown here is derived from an EMBL/GenBank/DDBJ whole genome shotgun (WGS) entry which is preliminary data.</text>
</comment>
<evidence type="ECO:0000256" key="10">
    <source>
        <dbReference type="ARBA" id="ARBA00022786"/>
    </source>
</evidence>
<dbReference type="InterPro" id="IPR050731">
    <property type="entry name" value="HRD1_E3_ubiq-ligases"/>
</dbReference>
<keyword evidence="7" id="KW-0479">Metal-binding</keyword>
<dbReference type="InterPro" id="IPR013083">
    <property type="entry name" value="Znf_RING/FYVE/PHD"/>
</dbReference>
<evidence type="ECO:0000256" key="2">
    <source>
        <dbReference type="ARBA" id="ARBA00004127"/>
    </source>
</evidence>
<evidence type="ECO:0000256" key="4">
    <source>
        <dbReference type="ARBA" id="ARBA00012483"/>
    </source>
</evidence>
<protein>
    <recommendedName>
        <fullName evidence="4">RING-type E3 ubiquitin transferase</fullName>
        <ecNumber evidence="4">2.3.2.27</ecNumber>
    </recommendedName>
</protein>
<evidence type="ECO:0000256" key="8">
    <source>
        <dbReference type="ARBA" id="ARBA00022729"/>
    </source>
</evidence>
<evidence type="ECO:0000256" key="11">
    <source>
        <dbReference type="ARBA" id="ARBA00022833"/>
    </source>
</evidence>
<feature type="transmembrane region" description="Helical" evidence="15">
    <location>
        <begin position="498"/>
        <end position="516"/>
    </location>
</feature>
<dbReference type="GO" id="GO:0043161">
    <property type="term" value="P:proteasome-mediated ubiquitin-dependent protein catabolic process"/>
    <property type="evidence" value="ECO:0007669"/>
    <property type="project" value="TreeGrafter"/>
</dbReference>
<comment type="pathway">
    <text evidence="3">Protein modification; protein ubiquitination.</text>
</comment>
<dbReference type="PANTHER" id="PTHR22763">
    <property type="entry name" value="RING ZINC FINGER PROTEIN"/>
    <property type="match status" value="1"/>
</dbReference>
<dbReference type="PROSITE" id="PS50089">
    <property type="entry name" value="ZF_RING_2"/>
    <property type="match status" value="1"/>
</dbReference>
<keyword evidence="13 15" id="KW-0472">Membrane</keyword>
<dbReference type="Pfam" id="PF11145">
    <property type="entry name" value="DUF2921"/>
    <property type="match status" value="2"/>
</dbReference>
<evidence type="ECO:0000256" key="7">
    <source>
        <dbReference type="ARBA" id="ARBA00022723"/>
    </source>
</evidence>
<dbReference type="EMBL" id="JARTCD010000012">
    <property type="protein sequence ID" value="KAJ8660592.1"/>
    <property type="molecule type" value="Genomic_DNA"/>
</dbReference>
<evidence type="ECO:0000259" key="16">
    <source>
        <dbReference type="PROSITE" id="PS50089"/>
    </source>
</evidence>
<dbReference type="EC" id="2.3.2.27" evidence="4"/>
<evidence type="ECO:0000256" key="3">
    <source>
        <dbReference type="ARBA" id="ARBA00004906"/>
    </source>
</evidence>
<gene>
    <name evidence="17" type="ORF">O0I10_003639</name>
</gene>
<name>A0AAD7Y2G5_9FUNG</name>
<evidence type="ECO:0000256" key="6">
    <source>
        <dbReference type="ARBA" id="ARBA00022692"/>
    </source>
</evidence>
<keyword evidence="12 15" id="KW-1133">Transmembrane helix</keyword>
<evidence type="ECO:0000256" key="5">
    <source>
        <dbReference type="ARBA" id="ARBA00022679"/>
    </source>
</evidence>
<evidence type="ECO:0000256" key="15">
    <source>
        <dbReference type="SAM" id="Phobius"/>
    </source>
</evidence>
<comment type="catalytic activity">
    <reaction evidence="1">
        <text>S-ubiquitinyl-[E2 ubiquitin-conjugating enzyme]-L-cysteine + [acceptor protein]-L-lysine = [E2 ubiquitin-conjugating enzyme]-L-cysteine + N(6)-ubiquitinyl-[acceptor protein]-L-lysine.</text>
        <dbReference type="EC" id="2.3.2.27"/>
    </reaction>
</comment>
<evidence type="ECO:0000256" key="9">
    <source>
        <dbReference type="ARBA" id="ARBA00022771"/>
    </source>
</evidence>
<evidence type="ECO:0000256" key="1">
    <source>
        <dbReference type="ARBA" id="ARBA00000900"/>
    </source>
</evidence>
<dbReference type="PANTHER" id="PTHR22763:SF162">
    <property type="entry name" value="TRANSMEMBRANE E3 UBIQUITIN-PROTEIN LIGASE 1"/>
    <property type="match status" value="1"/>
</dbReference>
<feature type="transmembrane region" description="Helical" evidence="15">
    <location>
        <begin position="330"/>
        <end position="348"/>
    </location>
</feature>
<dbReference type="RefSeq" id="XP_058345505.1">
    <property type="nucleotide sequence ID" value="XM_058483707.1"/>
</dbReference>
<keyword evidence="6 15" id="KW-0812">Transmembrane</keyword>
<keyword evidence="5" id="KW-0808">Transferase</keyword>
<organism evidence="17 18">
    <name type="scientific">Lichtheimia ornata</name>
    <dbReference type="NCBI Taxonomy" id="688661"/>
    <lineage>
        <taxon>Eukaryota</taxon>
        <taxon>Fungi</taxon>
        <taxon>Fungi incertae sedis</taxon>
        <taxon>Mucoromycota</taxon>
        <taxon>Mucoromycotina</taxon>
        <taxon>Mucoromycetes</taxon>
        <taxon>Mucorales</taxon>
        <taxon>Lichtheimiaceae</taxon>
        <taxon>Lichtheimia</taxon>
    </lineage>
</organism>
<accession>A0AAD7Y2G5</accession>
<evidence type="ECO:0000313" key="17">
    <source>
        <dbReference type="EMBL" id="KAJ8660592.1"/>
    </source>
</evidence>
<feature type="transmembrane region" description="Helical" evidence="15">
    <location>
        <begin position="392"/>
        <end position="416"/>
    </location>
</feature>
<dbReference type="GO" id="GO:0008270">
    <property type="term" value="F:zinc ion binding"/>
    <property type="evidence" value="ECO:0007669"/>
    <property type="project" value="UniProtKB-KW"/>
</dbReference>
<dbReference type="GO" id="GO:0061630">
    <property type="term" value="F:ubiquitin protein ligase activity"/>
    <property type="evidence" value="ECO:0007669"/>
    <property type="project" value="UniProtKB-EC"/>
</dbReference>
<proteinExistence type="predicted"/>
<feature type="transmembrane region" description="Helical" evidence="15">
    <location>
        <begin position="20"/>
        <end position="35"/>
    </location>
</feature>
<dbReference type="GO" id="GO:0012505">
    <property type="term" value="C:endomembrane system"/>
    <property type="evidence" value="ECO:0007669"/>
    <property type="project" value="UniProtKB-SubCell"/>
</dbReference>
<keyword evidence="10" id="KW-0833">Ubl conjugation pathway</keyword>
<sequence>MDSPDNAAFVQRQAMNRSTFYMFLFFFWLLTLNFSEDEAARRARPSIDTVIDALNDEKEFLGNVTFGVNVTHPLPSSVKEQVQQLQELKRPGAHYYHNITGVFRGDWQSENVTLPDNEPSNNQTLLNEAWGEFQVEDKGSFTFNIIKSVQSTDENINYVEGYMRLRDSNKVDYGALLLADGVHFRNDGSIYLVGASNRSISYSEDLLHMLPTNQSMDQTRQVILEEMDKRIEELEELASWSDQGPEDMSFSTDFQCMFEMFIQLHPVPDDVKLLHLLEYERELENPQGITTIKAPPLKMSSVMYSPNCGVSITSNDSDGTRIEKFYNKSIHYATMATIIALVQIFSLINQMEYTSTPSSVSNVSYWTIAMQAMMDGHLCLLHLTTGVVVESVFMPFAAAAFFNFILVSVFSMRYLLLIWRIQRPENTRPAPATQSANEDNPNTNVNEQQTILPLATNRGRSMIAENDSPRDVSILYYRLYVLLLLGLFIFYQTAARSAFVQNIIIGTLGFGFYSFWVPQIVRNVLRGCRKPLSRRYVITMSITRLAIPLYFYGCPHNLIAHETSPLVWLLALYVGLQAFILYLQDVLGPRFFVSERFLPQTYNYHPIIPPSDEENPNGPNGAENEGGGGGLPRDCAICMLPVDTSGTGPPGLHVLGRAQYMLTPCQHLFHTECLEKWMRIKLECPVCRSYLPAS</sequence>
<feature type="domain" description="RING-type" evidence="16">
    <location>
        <begin position="635"/>
        <end position="688"/>
    </location>
</feature>
<evidence type="ECO:0000313" key="18">
    <source>
        <dbReference type="Proteomes" id="UP001234581"/>
    </source>
</evidence>
<feature type="transmembrane region" description="Helical" evidence="15">
    <location>
        <begin position="565"/>
        <end position="583"/>
    </location>
</feature>
<keyword evidence="18" id="KW-1185">Reference proteome</keyword>